<dbReference type="NCBIfam" id="TIGR01145">
    <property type="entry name" value="ATP_synt_delta"/>
    <property type="match status" value="1"/>
</dbReference>
<comment type="function">
    <text evidence="7">F(1)F(0) ATP synthase produces ATP from ADP in the presence of a proton or sodium gradient. F-type ATPases consist of two structural domains, F(1) containing the extramembraneous catalytic core and F(0) containing the membrane proton channel, linked together by a central stalk and a peripheral stalk. During catalysis, ATP synthesis in the catalytic domain of F(1) is coupled via a rotary mechanism of the central stalk subunits to proton translocation.</text>
</comment>
<dbReference type="EMBL" id="SEWF01000061">
    <property type="protein sequence ID" value="RYU92995.1"/>
    <property type="molecule type" value="Genomic_DNA"/>
</dbReference>
<dbReference type="PRINTS" id="PR00125">
    <property type="entry name" value="ATPASEDELTA"/>
</dbReference>
<reference evidence="8 9" key="1">
    <citation type="submission" date="2019-02" db="EMBL/GenBank/DDBJ databases">
        <title>Bacterial novel species Emticicia sp. 17J42-9 isolated from soil.</title>
        <authorList>
            <person name="Jung H.-Y."/>
        </authorList>
    </citation>
    <scope>NUCLEOTIDE SEQUENCE [LARGE SCALE GENOMIC DNA]</scope>
    <source>
        <strain evidence="8 9">17J42-9</strain>
    </source>
</reference>
<keyword evidence="3 7" id="KW-0375">Hydrogen ion transport</keyword>
<evidence type="ECO:0000256" key="2">
    <source>
        <dbReference type="ARBA" id="ARBA00022448"/>
    </source>
</evidence>
<dbReference type="OrthoDB" id="9802471at2"/>
<keyword evidence="9" id="KW-1185">Reference proteome</keyword>
<sequence>MADSIVAYRYAKSLFDLANEKNVVDKVNDDMLLFKKICDENRQFAVVMSNPIVRHDKKLGILKNIFENRVNDVTYSIFNVLTKKHRENLIYPIAEEFQKLYNEQKGIQKATITTVSPLTDAQRKEFTALVAKATKKDVILEEKINEDLIGGYVLKLEDRQVDTSIRKKLNDLKLTLA</sequence>
<comment type="similarity">
    <text evidence="7">Belongs to the ATPase delta chain family.</text>
</comment>
<comment type="function">
    <text evidence="7">This protein is part of the stalk that links CF(0) to CF(1). It either transmits conformational changes from CF(0) to CF(1) or is implicated in proton conduction.</text>
</comment>
<organism evidence="8 9">
    <name type="scientific">Emticicia agri</name>
    <dbReference type="NCBI Taxonomy" id="2492393"/>
    <lineage>
        <taxon>Bacteria</taxon>
        <taxon>Pseudomonadati</taxon>
        <taxon>Bacteroidota</taxon>
        <taxon>Cytophagia</taxon>
        <taxon>Cytophagales</taxon>
        <taxon>Leadbetterellaceae</taxon>
        <taxon>Emticicia</taxon>
    </lineage>
</organism>
<evidence type="ECO:0000256" key="5">
    <source>
        <dbReference type="ARBA" id="ARBA00023136"/>
    </source>
</evidence>
<evidence type="ECO:0000256" key="4">
    <source>
        <dbReference type="ARBA" id="ARBA00023065"/>
    </source>
</evidence>
<dbReference type="InterPro" id="IPR000711">
    <property type="entry name" value="ATPase_OSCP/dsu"/>
</dbReference>
<keyword evidence="7" id="KW-0139">CF(1)</keyword>
<dbReference type="PROSITE" id="PS00389">
    <property type="entry name" value="ATPASE_DELTA"/>
    <property type="match status" value="1"/>
</dbReference>
<dbReference type="SUPFAM" id="SSF47928">
    <property type="entry name" value="N-terminal domain of the delta subunit of the F1F0-ATP synthase"/>
    <property type="match status" value="1"/>
</dbReference>
<evidence type="ECO:0000313" key="8">
    <source>
        <dbReference type="EMBL" id="RYU92995.1"/>
    </source>
</evidence>
<keyword evidence="2 7" id="KW-0813">Transport</keyword>
<keyword evidence="5 7" id="KW-0472">Membrane</keyword>
<proteinExistence type="inferred from homology"/>
<dbReference type="InterPro" id="IPR020781">
    <property type="entry name" value="ATPase_OSCP/d_CS"/>
</dbReference>
<evidence type="ECO:0000256" key="6">
    <source>
        <dbReference type="ARBA" id="ARBA00023310"/>
    </source>
</evidence>
<keyword evidence="7" id="KW-1003">Cell membrane</keyword>
<protein>
    <recommendedName>
        <fullName evidence="7">ATP synthase subunit delta</fullName>
    </recommendedName>
    <alternativeName>
        <fullName evidence="7">ATP synthase F(1) sector subunit delta</fullName>
    </alternativeName>
    <alternativeName>
        <fullName evidence="7">F-type ATPase subunit delta</fullName>
        <shortName evidence="7">F-ATPase subunit delta</shortName>
    </alternativeName>
</protein>
<name>A0A4Q5LU12_9BACT</name>
<dbReference type="GO" id="GO:0046933">
    <property type="term" value="F:proton-transporting ATP synthase activity, rotational mechanism"/>
    <property type="evidence" value="ECO:0007669"/>
    <property type="project" value="UniProtKB-UniRule"/>
</dbReference>
<evidence type="ECO:0000256" key="7">
    <source>
        <dbReference type="HAMAP-Rule" id="MF_01416"/>
    </source>
</evidence>
<comment type="caution">
    <text evidence="8">The sequence shown here is derived from an EMBL/GenBank/DDBJ whole genome shotgun (WGS) entry which is preliminary data.</text>
</comment>
<dbReference type="GO" id="GO:0005886">
    <property type="term" value="C:plasma membrane"/>
    <property type="evidence" value="ECO:0007669"/>
    <property type="project" value="UniProtKB-SubCell"/>
</dbReference>
<gene>
    <name evidence="7 8" type="primary">atpH</name>
    <name evidence="8" type="ORF">EWM59_24260</name>
</gene>
<dbReference type="PANTHER" id="PTHR11910">
    <property type="entry name" value="ATP SYNTHASE DELTA CHAIN"/>
    <property type="match status" value="1"/>
</dbReference>
<dbReference type="Gene3D" id="1.10.520.20">
    <property type="entry name" value="N-terminal domain of the delta subunit of the F1F0-ATP synthase"/>
    <property type="match status" value="1"/>
</dbReference>
<dbReference type="InterPro" id="IPR026015">
    <property type="entry name" value="ATP_synth_OSCP/delta_N_sf"/>
</dbReference>
<comment type="subcellular location">
    <subcellularLocation>
        <location evidence="7">Cell membrane</location>
        <topology evidence="7">Peripheral membrane protein</topology>
    </subcellularLocation>
    <subcellularLocation>
        <location evidence="1">Membrane</location>
    </subcellularLocation>
</comment>
<dbReference type="RefSeq" id="WP_130023840.1">
    <property type="nucleotide sequence ID" value="NZ_SEWF01000061.1"/>
</dbReference>
<dbReference type="GO" id="GO:0045259">
    <property type="term" value="C:proton-transporting ATP synthase complex"/>
    <property type="evidence" value="ECO:0007669"/>
    <property type="project" value="UniProtKB-KW"/>
</dbReference>
<accession>A0A4Q5LU12</accession>
<keyword evidence="6 7" id="KW-0066">ATP synthesis</keyword>
<dbReference type="HAMAP" id="MF_01416">
    <property type="entry name" value="ATP_synth_delta_bact"/>
    <property type="match status" value="1"/>
</dbReference>
<dbReference type="AlphaFoldDB" id="A0A4Q5LU12"/>
<dbReference type="Proteomes" id="UP000293162">
    <property type="component" value="Unassembled WGS sequence"/>
</dbReference>
<evidence type="ECO:0000313" key="9">
    <source>
        <dbReference type="Proteomes" id="UP000293162"/>
    </source>
</evidence>
<evidence type="ECO:0000256" key="3">
    <source>
        <dbReference type="ARBA" id="ARBA00022781"/>
    </source>
</evidence>
<dbReference type="Pfam" id="PF00213">
    <property type="entry name" value="OSCP"/>
    <property type="match status" value="1"/>
</dbReference>
<keyword evidence="4 7" id="KW-0406">Ion transport</keyword>
<evidence type="ECO:0000256" key="1">
    <source>
        <dbReference type="ARBA" id="ARBA00004370"/>
    </source>
</evidence>